<sequence length="468" mass="53119">YGCQWRRYQRVECGSVVLLVLTFLLSSLFLYFWSQAHNDYNDFDWWVTHMHARHTNTCVRHTHHTCTQACMHRHTRTTRAYIHTHTHTTHAQIVLYVCITGLTLRLWDSGSPVHQVCLLGVYLSVLFSLYLVPLAMYSPCIREAGTLGPKPTLLGHRGAPMLAPENTLMSFESAVEAGVDGLETDITISADGVPFVMHDLTLQRTTNVEEVFPNRTHTPAALFTWSDVKLLNAGAWFLSWDPFGTVSSLSPEQRALAANQTVPSLAEVLDVANRTGRTVLFDLRQPPPGHPYRDNYLNITLDLIHTHINSSQGQTFLRLCVCQVDPELQQTAGQTASIQELQDNHITSLNLHYSTMSLQHVSKYRSVNISVNLYVVNQPWLYSLAWCSGASSVTTNNMLLRDIHTPLLLVVRHTLTPQEVGRTLFGEDKRIVMWLIPFHFLRSSHYYEPSSPQQPPVTHTHTHCYSSW</sequence>
<reference evidence="11" key="1">
    <citation type="submission" date="2025-08" db="UniProtKB">
        <authorList>
            <consortium name="Ensembl"/>
        </authorList>
    </citation>
    <scope>IDENTIFICATION</scope>
</reference>
<feature type="transmembrane region" description="Helical" evidence="9">
    <location>
        <begin position="12"/>
        <end position="33"/>
    </location>
</feature>
<feature type="domain" description="GP-PDE" evidence="10">
    <location>
        <begin position="151"/>
        <end position="405"/>
    </location>
</feature>
<name>A0A673Z951_SALTR</name>
<comment type="subcellular location">
    <subcellularLocation>
        <location evidence="1">Membrane</location>
        <topology evidence="1">Multi-pass membrane protein</topology>
    </subcellularLocation>
</comment>
<protein>
    <submittedName>
        <fullName evidence="11">Glycerophosphodiester phosphodiesterase domain containing 4</fullName>
    </submittedName>
</protein>
<dbReference type="Proteomes" id="UP000472277">
    <property type="component" value="Chromosome 26"/>
</dbReference>
<evidence type="ECO:0000256" key="4">
    <source>
        <dbReference type="ARBA" id="ARBA00022801"/>
    </source>
</evidence>
<dbReference type="Gene3D" id="3.20.20.190">
    <property type="entry name" value="Phosphatidylinositol (PI) phosphodiesterase"/>
    <property type="match status" value="1"/>
</dbReference>
<reference evidence="11" key="2">
    <citation type="submission" date="2025-09" db="UniProtKB">
        <authorList>
            <consortium name="Ensembl"/>
        </authorList>
    </citation>
    <scope>IDENTIFICATION</scope>
</reference>
<evidence type="ECO:0000256" key="6">
    <source>
        <dbReference type="ARBA" id="ARBA00023136"/>
    </source>
</evidence>
<evidence type="ECO:0000256" key="8">
    <source>
        <dbReference type="SAM" id="MobiDB-lite"/>
    </source>
</evidence>
<dbReference type="GO" id="GO:0006629">
    <property type="term" value="P:lipid metabolic process"/>
    <property type="evidence" value="ECO:0007669"/>
    <property type="project" value="InterPro"/>
</dbReference>
<evidence type="ECO:0000256" key="5">
    <source>
        <dbReference type="ARBA" id="ARBA00022989"/>
    </source>
</evidence>
<feature type="region of interest" description="Disordered" evidence="8">
    <location>
        <begin position="448"/>
        <end position="468"/>
    </location>
</feature>
<comment type="similarity">
    <text evidence="2">Belongs to the glycerophosphoryl diester phosphodiesterase family.</text>
</comment>
<keyword evidence="5 9" id="KW-1133">Transmembrane helix</keyword>
<evidence type="ECO:0000256" key="7">
    <source>
        <dbReference type="ARBA" id="ARBA00023180"/>
    </source>
</evidence>
<dbReference type="InterPro" id="IPR030395">
    <property type="entry name" value="GP_PDE_dom"/>
</dbReference>
<evidence type="ECO:0000256" key="2">
    <source>
        <dbReference type="ARBA" id="ARBA00007277"/>
    </source>
</evidence>
<keyword evidence="3 9" id="KW-0812">Transmembrane</keyword>
<dbReference type="GO" id="GO:0008889">
    <property type="term" value="F:glycerophosphodiester phosphodiesterase activity"/>
    <property type="evidence" value="ECO:0007669"/>
    <property type="project" value="TreeGrafter"/>
</dbReference>
<feature type="compositionally biased region" description="Polar residues" evidence="8">
    <location>
        <begin position="456"/>
        <end position="468"/>
    </location>
</feature>
<evidence type="ECO:0000259" key="10">
    <source>
        <dbReference type="PROSITE" id="PS51704"/>
    </source>
</evidence>
<dbReference type="AlphaFoldDB" id="A0A673Z951"/>
<feature type="transmembrane region" description="Helical" evidence="9">
    <location>
        <begin position="113"/>
        <end position="132"/>
    </location>
</feature>
<evidence type="ECO:0000313" key="12">
    <source>
        <dbReference type="Proteomes" id="UP000472277"/>
    </source>
</evidence>
<dbReference type="PANTHER" id="PTHR23344">
    <property type="entry name" value="GLYCEROPHOSPHORYL DIESTER PHOSPHODIESTERASE"/>
    <property type="match status" value="1"/>
</dbReference>
<dbReference type="GO" id="GO:0016020">
    <property type="term" value="C:membrane"/>
    <property type="evidence" value="ECO:0007669"/>
    <property type="project" value="UniProtKB-SubCell"/>
</dbReference>
<dbReference type="Ensembl" id="ENSSTUT00000044613.1">
    <property type="protein sequence ID" value="ENSSTUP00000042721.1"/>
    <property type="gene ID" value="ENSSTUG00000018027.1"/>
</dbReference>
<accession>A0A673Z951</accession>
<evidence type="ECO:0000256" key="9">
    <source>
        <dbReference type="SAM" id="Phobius"/>
    </source>
</evidence>
<keyword evidence="12" id="KW-1185">Reference proteome</keyword>
<organism evidence="11 12">
    <name type="scientific">Salmo trutta</name>
    <name type="common">Brown trout</name>
    <dbReference type="NCBI Taxonomy" id="8032"/>
    <lineage>
        <taxon>Eukaryota</taxon>
        <taxon>Metazoa</taxon>
        <taxon>Chordata</taxon>
        <taxon>Craniata</taxon>
        <taxon>Vertebrata</taxon>
        <taxon>Euteleostomi</taxon>
        <taxon>Actinopterygii</taxon>
        <taxon>Neopterygii</taxon>
        <taxon>Teleostei</taxon>
        <taxon>Protacanthopterygii</taxon>
        <taxon>Salmoniformes</taxon>
        <taxon>Salmonidae</taxon>
        <taxon>Salmoninae</taxon>
        <taxon>Salmo</taxon>
    </lineage>
</organism>
<evidence type="ECO:0000256" key="3">
    <source>
        <dbReference type="ARBA" id="ARBA00022692"/>
    </source>
</evidence>
<keyword evidence="7" id="KW-0325">Glycoprotein</keyword>
<dbReference type="GeneTree" id="ENSGT00940000156251"/>
<keyword evidence="4" id="KW-0378">Hydrolase</keyword>
<dbReference type="PANTHER" id="PTHR23344:SF13">
    <property type="entry name" value="GLYCEROPHOSPHODIESTER PHOSPHODIESTERASE DOMAIN-CONTAINING PROTEIN 4"/>
    <property type="match status" value="1"/>
</dbReference>
<keyword evidence="6 9" id="KW-0472">Membrane</keyword>
<dbReference type="InterPro" id="IPR017946">
    <property type="entry name" value="PLC-like_Pdiesterase_TIM-brl"/>
</dbReference>
<evidence type="ECO:0000256" key="1">
    <source>
        <dbReference type="ARBA" id="ARBA00004141"/>
    </source>
</evidence>
<dbReference type="SUPFAM" id="SSF51695">
    <property type="entry name" value="PLC-like phosphodiesterases"/>
    <property type="match status" value="1"/>
</dbReference>
<proteinExistence type="inferred from homology"/>
<dbReference type="CDD" id="cd08574">
    <property type="entry name" value="GDPD_GDE_2_3_6"/>
    <property type="match status" value="1"/>
</dbReference>
<evidence type="ECO:0000313" key="11">
    <source>
        <dbReference type="Ensembl" id="ENSSTUP00000042721.1"/>
    </source>
</evidence>
<dbReference type="PROSITE" id="PS51704">
    <property type="entry name" value="GP_PDE"/>
    <property type="match status" value="1"/>
</dbReference>
<gene>
    <name evidence="11" type="primary">GDPD4</name>
    <name evidence="11" type="synonym">LOC115163306</name>
</gene>
<dbReference type="Pfam" id="PF03009">
    <property type="entry name" value="GDPD"/>
    <property type="match status" value="1"/>
</dbReference>